<accession>A0A174QLL3</accession>
<evidence type="ECO:0000313" key="2">
    <source>
        <dbReference type="EMBL" id="CUP72871.1"/>
    </source>
</evidence>
<organism evidence="2 3">
    <name type="scientific">Flavonifractor plautii</name>
    <name type="common">Fusobacterium plautii</name>
    <dbReference type="NCBI Taxonomy" id="292800"/>
    <lineage>
        <taxon>Bacteria</taxon>
        <taxon>Bacillati</taxon>
        <taxon>Bacillota</taxon>
        <taxon>Clostridia</taxon>
        <taxon>Eubacteriales</taxon>
        <taxon>Oscillospiraceae</taxon>
        <taxon>Flavonifractor</taxon>
    </lineage>
</organism>
<feature type="region of interest" description="Disordered" evidence="1">
    <location>
        <begin position="1"/>
        <end position="147"/>
    </location>
</feature>
<protein>
    <submittedName>
        <fullName evidence="2">Uncharacterized protein</fullName>
    </submittedName>
</protein>
<reference evidence="2 3" key="1">
    <citation type="submission" date="2015-09" db="EMBL/GenBank/DDBJ databases">
        <authorList>
            <consortium name="Pathogen Informatics"/>
        </authorList>
    </citation>
    <scope>NUCLEOTIDE SEQUENCE [LARGE SCALE GENOMIC DNA]</scope>
    <source>
        <strain evidence="2 3">2789STDY5608854</strain>
    </source>
</reference>
<evidence type="ECO:0000313" key="3">
    <source>
        <dbReference type="Proteomes" id="UP000095746"/>
    </source>
</evidence>
<proteinExistence type="predicted"/>
<dbReference type="Proteomes" id="UP000095746">
    <property type="component" value="Unassembled WGS sequence"/>
</dbReference>
<dbReference type="AlphaFoldDB" id="A0A174QLL3"/>
<feature type="compositionally biased region" description="Low complexity" evidence="1">
    <location>
        <begin position="8"/>
        <end position="49"/>
    </location>
</feature>
<dbReference type="EMBL" id="CYZT01000469">
    <property type="protein sequence ID" value="CUP72871.1"/>
    <property type="molecule type" value="Genomic_DNA"/>
</dbReference>
<name>A0A174QLL3_FLAPL</name>
<sequence>MARSWGGSPFSSARISSARSACSTASAGPGRRSGSSASQSSSRGSSPPSARRRLRALLRTTRPSQGRSLPGSTCPACSHRARKASDTTSSASLGRPRRIEPARPQAKPMSRSINSSRAEGSPRRRRRSSSRSSNHTTSLLRFRARSH</sequence>
<evidence type="ECO:0000256" key="1">
    <source>
        <dbReference type="SAM" id="MobiDB-lite"/>
    </source>
</evidence>
<gene>
    <name evidence="2" type="ORF">ERS852411_03512</name>
</gene>